<dbReference type="Pfam" id="PF01323">
    <property type="entry name" value="DSBA"/>
    <property type="match status" value="1"/>
</dbReference>
<dbReference type="PANTHER" id="PTHR13887:SF41">
    <property type="entry name" value="THIOREDOXIN SUPERFAMILY PROTEIN"/>
    <property type="match status" value="1"/>
</dbReference>
<feature type="domain" description="DSBA-like thioredoxin" evidence="1">
    <location>
        <begin position="3"/>
        <end position="204"/>
    </location>
</feature>
<name>A0AB39BZ00_9BACI</name>
<reference evidence="2" key="1">
    <citation type="submission" date="2024-07" db="EMBL/GenBank/DDBJ databases">
        <title>Identification and characteristics of an arsenic-resistant bacterial isolate, which belongs to a novel species.</title>
        <authorList>
            <person name="Juszczyk A."/>
            <person name="Kowalczyk A."/>
            <person name="Was K."/>
            <person name="Kosowicz W."/>
            <person name="Budzyn A."/>
            <person name="Latowski D."/>
        </authorList>
    </citation>
    <scope>NUCLEOTIDE SEQUENCE</scope>
    <source>
        <strain evidence="2">As8PL</strain>
    </source>
</reference>
<protein>
    <submittedName>
        <fullName evidence="2">DsbA family oxidoreductase</fullName>
    </submittedName>
</protein>
<dbReference type="CDD" id="cd03024">
    <property type="entry name" value="DsbA_FrnE"/>
    <property type="match status" value="1"/>
</dbReference>
<dbReference type="EMBL" id="CP162551">
    <property type="protein sequence ID" value="XDI38649.1"/>
    <property type="molecule type" value="Genomic_DNA"/>
</dbReference>
<organism evidence="2">
    <name type="scientific">Alkalihalophilus sp. As8PL</name>
    <dbReference type="NCBI Taxonomy" id="3237103"/>
    <lineage>
        <taxon>Bacteria</taxon>
        <taxon>Bacillati</taxon>
        <taxon>Bacillota</taxon>
        <taxon>Bacilli</taxon>
        <taxon>Bacillales</taxon>
        <taxon>Bacillaceae</taxon>
        <taxon>Alkalihalophilus</taxon>
    </lineage>
</organism>
<accession>A0AB39BZ00</accession>
<dbReference type="InterPro" id="IPR036249">
    <property type="entry name" value="Thioredoxin-like_sf"/>
</dbReference>
<evidence type="ECO:0000313" key="2">
    <source>
        <dbReference type="EMBL" id="XDI38649.1"/>
    </source>
</evidence>
<dbReference type="Gene3D" id="3.40.30.10">
    <property type="entry name" value="Glutaredoxin"/>
    <property type="match status" value="1"/>
</dbReference>
<dbReference type="AlphaFoldDB" id="A0AB39BZ00"/>
<sequence>MRIDIWSDFVCPFCYIGKRKLEKALKQFKHREEVELVFRSYQLDPTAKRDNDEHLYDVLAKKYGMTREKAKEMSDQITEQAKEEGLDFNFDTSIRTNTADAHRLAHFAYEQGKGLELTELLLKAYFTDSLHIGDHEILSDFAQEVGMDKGEALNVLKSNKFIDVIKQDQQEGINIGVQGVPFFVFNHKYAVSGAQPTHVFLEVLEKVKEEQSELTIIESNKSEGAHCSNESCDS</sequence>
<dbReference type="InterPro" id="IPR001853">
    <property type="entry name" value="DSBA-like_thioredoxin_dom"/>
</dbReference>
<evidence type="ECO:0000259" key="1">
    <source>
        <dbReference type="Pfam" id="PF01323"/>
    </source>
</evidence>
<dbReference type="SUPFAM" id="SSF52833">
    <property type="entry name" value="Thioredoxin-like"/>
    <property type="match status" value="1"/>
</dbReference>
<gene>
    <name evidence="2" type="ORF">AB3N04_10290</name>
</gene>
<proteinExistence type="predicted"/>
<dbReference type="GO" id="GO:0016491">
    <property type="term" value="F:oxidoreductase activity"/>
    <property type="evidence" value="ECO:0007669"/>
    <property type="project" value="InterPro"/>
</dbReference>
<dbReference type="RefSeq" id="WP_368505909.1">
    <property type="nucleotide sequence ID" value="NZ_CP162551.1"/>
</dbReference>
<dbReference type="PANTHER" id="PTHR13887">
    <property type="entry name" value="GLUTATHIONE S-TRANSFERASE KAPPA"/>
    <property type="match status" value="1"/>
</dbReference>